<sequence>MTDIDIELDHIFLEAQAQRWTCIERFLFSYFCFRENYLTSKGKPDWESARHNCMRSSRVTTIENGVLEPFVPHSVIIGEIKRHCRDGSLTRQALKRILNQLLDYALIAPQDKAALKAARLNEAMPTDWYHSASRPVFQRLDTVNITLVPSRETR</sequence>
<proteinExistence type="predicted"/>
<accession>A0ABQ6F3F0</accession>
<dbReference type="Proteomes" id="UP001157138">
    <property type="component" value="Unassembled WGS sequence"/>
</dbReference>
<evidence type="ECO:0000313" key="1">
    <source>
        <dbReference type="EMBL" id="GLT20017.1"/>
    </source>
</evidence>
<gene>
    <name evidence="1" type="ORF">GCM10007938_38000</name>
</gene>
<organism evidence="1 2">
    <name type="scientific">Vibrio zhanjiangensis</name>
    <dbReference type="NCBI Taxonomy" id="1046128"/>
    <lineage>
        <taxon>Bacteria</taxon>
        <taxon>Pseudomonadati</taxon>
        <taxon>Pseudomonadota</taxon>
        <taxon>Gammaproteobacteria</taxon>
        <taxon>Vibrionales</taxon>
        <taxon>Vibrionaceae</taxon>
        <taxon>Vibrio</taxon>
    </lineage>
</organism>
<dbReference type="RefSeq" id="WP_284193846.1">
    <property type="nucleotide sequence ID" value="NZ_BSPW01000090.1"/>
</dbReference>
<keyword evidence="2" id="KW-1185">Reference proteome</keyword>
<reference evidence="2" key="1">
    <citation type="journal article" date="2019" name="Int. J. Syst. Evol. Microbiol.">
        <title>The Global Catalogue of Microorganisms (GCM) 10K type strain sequencing project: providing services to taxonomists for standard genome sequencing and annotation.</title>
        <authorList>
            <consortium name="The Broad Institute Genomics Platform"/>
            <consortium name="The Broad Institute Genome Sequencing Center for Infectious Disease"/>
            <person name="Wu L."/>
            <person name="Ma J."/>
        </authorList>
    </citation>
    <scope>NUCLEOTIDE SEQUENCE [LARGE SCALE GENOMIC DNA]</scope>
    <source>
        <strain evidence="2">NBRC 108723</strain>
    </source>
</reference>
<comment type="caution">
    <text evidence="1">The sequence shown here is derived from an EMBL/GenBank/DDBJ whole genome shotgun (WGS) entry which is preliminary data.</text>
</comment>
<dbReference type="EMBL" id="BSPW01000090">
    <property type="protein sequence ID" value="GLT20017.1"/>
    <property type="molecule type" value="Genomic_DNA"/>
</dbReference>
<protein>
    <submittedName>
        <fullName evidence="1">Uncharacterized protein</fullName>
    </submittedName>
</protein>
<name>A0ABQ6F3F0_9VIBR</name>
<evidence type="ECO:0000313" key="2">
    <source>
        <dbReference type="Proteomes" id="UP001157138"/>
    </source>
</evidence>